<dbReference type="InterPro" id="IPR039331">
    <property type="entry name" value="PAPs-like"/>
</dbReference>
<gene>
    <name evidence="4" type="ORF">WN71_010565</name>
</gene>
<dbReference type="InterPro" id="IPR029052">
    <property type="entry name" value="Metallo-depent_PP-like"/>
</dbReference>
<dbReference type="Pfam" id="PF00149">
    <property type="entry name" value="Metallophos"/>
    <property type="match status" value="1"/>
</dbReference>
<dbReference type="GO" id="GO:0003993">
    <property type="term" value="F:acid phosphatase activity"/>
    <property type="evidence" value="ECO:0007669"/>
    <property type="project" value="InterPro"/>
</dbReference>
<organism evidence="4 5">
    <name type="scientific">Streptomyces mangrovisoli</name>
    <dbReference type="NCBI Taxonomy" id="1428628"/>
    <lineage>
        <taxon>Bacteria</taxon>
        <taxon>Bacillati</taxon>
        <taxon>Actinomycetota</taxon>
        <taxon>Actinomycetes</taxon>
        <taxon>Kitasatosporales</taxon>
        <taxon>Streptomycetaceae</taxon>
        <taxon>Streptomyces</taxon>
    </lineage>
</organism>
<accession>A0A1J4P3G2</accession>
<dbReference type="Gene3D" id="3.60.21.10">
    <property type="match status" value="1"/>
</dbReference>
<dbReference type="GO" id="GO:0046872">
    <property type="term" value="F:metal ion binding"/>
    <property type="evidence" value="ECO:0007669"/>
    <property type="project" value="InterPro"/>
</dbReference>
<dbReference type="InterPro" id="IPR006311">
    <property type="entry name" value="TAT_signal"/>
</dbReference>
<name>A0A1J4P3G2_9ACTN</name>
<dbReference type="OrthoDB" id="9804511at2"/>
<dbReference type="EMBL" id="LAVA02000020">
    <property type="protein sequence ID" value="OIJ67982.1"/>
    <property type="molecule type" value="Genomic_DNA"/>
</dbReference>
<proteinExistence type="predicted"/>
<sequence>METPDFGIPVHLAERMTMAEQYEYLRTRMTRRRTLVTAGAVAGGLLTGCAGQGGHGGAAGAPIPSPATSKVSGSAVTPFGRHLAFGADPKTQMRISWQVPFAVRRPYVRIGLRPDALDRRISADLRHLHTPGVSGVRLAVEQYYVHAAVDGLRPGTTYYYGVGHDGFDPTSSAHRAGITSFRTAPAHAETFAFSAFGDQGVSTGAAGNDKLLLKVKPAFHLHAGDICYADVNGQGKKSDGYDPTFWDQFLKQTEPVARSVPWMVTTGNHDMEAWYSPDGYGGQLARWSLPDSGFDARTAPGVYSFVYGNVGFVALDANDVSYEIKANFGVSDGRQTKWLDKRLGELRATQGVDFVVVFFHHCAYSTSAHASDGGVREAWLPLFTRHQVDLVINGHNHVYERTDAIRDGKVGRTVPVGGSTDPTRDGIVYVTAGGGGRDLYSFPTEAKESYEGHVHKVESVSTFHWTKSGNAHQETVEWSRVRYRGFSLLSVEAVAGSSPRLKVSALAENGTRIDHFEVRRGS</sequence>
<evidence type="ECO:0000313" key="5">
    <source>
        <dbReference type="Proteomes" id="UP000034196"/>
    </source>
</evidence>
<protein>
    <submittedName>
        <fullName evidence="4">Phosphoesterase</fullName>
    </submittedName>
</protein>
<dbReference type="Pfam" id="PF16656">
    <property type="entry name" value="Pur_ac_phosph_N"/>
    <property type="match status" value="1"/>
</dbReference>
<dbReference type="SUPFAM" id="SSF56300">
    <property type="entry name" value="Metallo-dependent phosphatases"/>
    <property type="match status" value="1"/>
</dbReference>
<reference evidence="4" key="1">
    <citation type="submission" date="2016-10" db="EMBL/GenBank/DDBJ databases">
        <title>Genome sequence of Streptomyces mangrovisoli MUSC 149.</title>
        <authorList>
            <person name="Lee L.-H."/>
            <person name="Ser H.-L."/>
        </authorList>
    </citation>
    <scope>NUCLEOTIDE SEQUENCE [LARGE SCALE GENOMIC DNA]</scope>
    <source>
        <strain evidence="4">MUSC 149</strain>
    </source>
</reference>
<dbReference type="PANTHER" id="PTHR22953:SF153">
    <property type="entry name" value="PURPLE ACID PHOSPHATASE"/>
    <property type="match status" value="1"/>
</dbReference>
<dbReference type="InterPro" id="IPR008963">
    <property type="entry name" value="Purple_acid_Pase-like_N"/>
</dbReference>
<dbReference type="AlphaFoldDB" id="A0A1J4P3G2"/>
<keyword evidence="1" id="KW-0732">Signal</keyword>
<evidence type="ECO:0000259" key="2">
    <source>
        <dbReference type="Pfam" id="PF00149"/>
    </source>
</evidence>
<dbReference type="RefSeq" id="WP_046587837.1">
    <property type="nucleotide sequence ID" value="NZ_LAVA02000020.1"/>
</dbReference>
<dbReference type="SUPFAM" id="SSF49363">
    <property type="entry name" value="Purple acid phosphatase, N-terminal domain"/>
    <property type="match status" value="1"/>
</dbReference>
<dbReference type="InterPro" id="IPR004843">
    <property type="entry name" value="Calcineurin-like_PHP"/>
</dbReference>
<dbReference type="PROSITE" id="PS51318">
    <property type="entry name" value="TAT"/>
    <property type="match status" value="1"/>
</dbReference>
<dbReference type="PANTHER" id="PTHR22953">
    <property type="entry name" value="ACID PHOSPHATASE RELATED"/>
    <property type="match status" value="1"/>
</dbReference>
<evidence type="ECO:0000259" key="3">
    <source>
        <dbReference type="Pfam" id="PF16656"/>
    </source>
</evidence>
<dbReference type="Proteomes" id="UP000034196">
    <property type="component" value="Unassembled WGS sequence"/>
</dbReference>
<evidence type="ECO:0000313" key="4">
    <source>
        <dbReference type="EMBL" id="OIJ67982.1"/>
    </source>
</evidence>
<dbReference type="Gene3D" id="2.60.40.380">
    <property type="entry name" value="Purple acid phosphatase-like, N-terminal"/>
    <property type="match status" value="1"/>
</dbReference>
<evidence type="ECO:0000256" key="1">
    <source>
        <dbReference type="ARBA" id="ARBA00022729"/>
    </source>
</evidence>
<keyword evidence="5" id="KW-1185">Reference proteome</keyword>
<feature type="domain" description="Calcineurin-like phosphoesterase" evidence="2">
    <location>
        <begin position="215"/>
        <end position="399"/>
    </location>
</feature>
<dbReference type="STRING" id="1428628.WN71_010565"/>
<comment type="caution">
    <text evidence="4">The sequence shown here is derived from an EMBL/GenBank/DDBJ whole genome shotgun (WGS) entry which is preliminary data.</text>
</comment>
<feature type="domain" description="Purple acid phosphatase N-terminal" evidence="3">
    <location>
        <begin position="78"/>
        <end position="171"/>
    </location>
</feature>
<dbReference type="InterPro" id="IPR015914">
    <property type="entry name" value="PAPs_N"/>
</dbReference>